<dbReference type="EMBL" id="CADEAL010000465">
    <property type="protein sequence ID" value="CAB1420578.1"/>
    <property type="molecule type" value="Genomic_DNA"/>
</dbReference>
<protein>
    <submittedName>
        <fullName evidence="1">Uncharacterized protein</fullName>
    </submittedName>
</protein>
<keyword evidence="2" id="KW-1185">Reference proteome</keyword>
<sequence length="66" mass="7202">MPWSVIRSQRQQVLRPAQRSSKARASGLELCPETWCGFGVGHLSASLRPYLLSTGEVLSNMSLGPC</sequence>
<reference evidence="1" key="1">
    <citation type="submission" date="2020-03" db="EMBL/GenBank/DDBJ databases">
        <authorList>
            <person name="Weist P."/>
        </authorList>
    </citation>
    <scope>NUCLEOTIDE SEQUENCE</scope>
</reference>
<proteinExistence type="predicted"/>
<evidence type="ECO:0000313" key="1">
    <source>
        <dbReference type="EMBL" id="CAB1420578.1"/>
    </source>
</evidence>
<name>A0A9N7TXN4_PLEPL</name>
<gene>
    <name evidence="1" type="ORF">PLEPLA_LOCUS8453</name>
</gene>
<dbReference type="Proteomes" id="UP001153269">
    <property type="component" value="Unassembled WGS sequence"/>
</dbReference>
<organism evidence="1 2">
    <name type="scientific">Pleuronectes platessa</name>
    <name type="common">European plaice</name>
    <dbReference type="NCBI Taxonomy" id="8262"/>
    <lineage>
        <taxon>Eukaryota</taxon>
        <taxon>Metazoa</taxon>
        <taxon>Chordata</taxon>
        <taxon>Craniata</taxon>
        <taxon>Vertebrata</taxon>
        <taxon>Euteleostomi</taxon>
        <taxon>Actinopterygii</taxon>
        <taxon>Neopterygii</taxon>
        <taxon>Teleostei</taxon>
        <taxon>Neoteleostei</taxon>
        <taxon>Acanthomorphata</taxon>
        <taxon>Carangaria</taxon>
        <taxon>Pleuronectiformes</taxon>
        <taxon>Pleuronectoidei</taxon>
        <taxon>Pleuronectidae</taxon>
        <taxon>Pleuronectes</taxon>
    </lineage>
</organism>
<feature type="non-terminal residue" evidence="1">
    <location>
        <position position="66"/>
    </location>
</feature>
<dbReference type="AlphaFoldDB" id="A0A9N7TXN4"/>
<accession>A0A9N7TXN4</accession>
<comment type="caution">
    <text evidence="1">The sequence shown here is derived from an EMBL/GenBank/DDBJ whole genome shotgun (WGS) entry which is preliminary data.</text>
</comment>
<evidence type="ECO:0000313" key="2">
    <source>
        <dbReference type="Proteomes" id="UP001153269"/>
    </source>
</evidence>